<dbReference type="PANTHER" id="PTHR43977">
    <property type="entry name" value="STRUCTURAL MAINTENANCE OF CHROMOSOMES PROTEIN 3"/>
    <property type="match status" value="1"/>
</dbReference>
<evidence type="ECO:0000256" key="6">
    <source>
        <dbReference type="ARBA" id="ARBA00023125"/>
    </source>
</evidence>
<name>A0A937HCE3_9PROT</name>
<dbReference type="SUPFAM" id="SSF52540">
    <property type="entry name" value="P-loop containing nucleoside triphosphate hydrolases"/>
    <property type="match status" value="2"/>
</dbReference>
<dbReference type="EMBL" id="JADHOK010000005">
    <property type="protein sequence ID" value="MBL6761224.1"/>
    <property type="molecule type" value="Genomic_DNA"/>
</dbReference>
<evidence type="ECO:0000256" key="2">
    <source>
        <dbReference type="ARBA" id="ARBA00022490"/>
    </source>
</evidence>
<protein>
    <recommendedName>
        <fullName evidence="7">Chromosome partition protein Smc</fullName>
    </recommendedName>
</protein>
<keyword evidence="2 7" id="KW-0963">Cytoplasm</keyword>
<evidence type="ECO:0000256" key="7">
    <source>
        <dbReference type="HAMAP-Rule" id="MF_01894"/>
    </source>
</evidence>
<feature type="coiled-coil region" evidence="7">
    <location>
        <begin position="447"/>
        <end position="502"/>
    </location>
</feature>
<feature type="binding site" evidence="7">
    <location>
        <begin position="32"/>
        <end position="39"/>
    </location>
    <ligand>
        <name>ATP</name>
        <dbReference type="ChEBI" id="CHEBI:30616"/>
    </ligand>
</feature>
<accession>A0A937HCE3</accession>
<feature type="coiled-coil region" evidence="7">
    <location>
        <begin position="840"/>
        <end position="881"/>
    </location>
</feature>
<feature type="coiled-coil region" evidence="7">
    <location>
        <begin position="929"/>
        <end position="977"/>
    </location>
</feature>
<gene>
    <name evidence="7 9" type="primary">smc</name>
    <name evidence="9" type="ORF">ISQ19_00830</name>
</gene>
<dbReference type="PIRSF" id="PIRSF005719">
    <property type="entry name" value="SMC"/>
    <property type="match status" value="1"/>
</dbReference>
<feature type="coiled-coil region" evidence="7">
    <location>
        <begin position="631"/>
        <end position="728"/>
    </location>
</feature>
<keyword evidence="4 7" id="KW-0067">ATP-binding</keyword>
<comment type="caution">
    <text evidence="9">The sequence shown here is derived from an EMBL/GenBank/DDBJ whole genome shotgun (WGS) entry which is preliminary data.</text>
</comment>
<dbReference type="GO" id="GO:0003677">
    <property type="term" value="F:DNA binding"/>
    <property type="evidence" value="ECO:0007669"/>
    <property type="project" value="UniProtKB-UniRule"/>
</dbReference>
<keyword evidence="5 7" id="KW-0175">Coiled coil</keyword>
<feature type="coiled-coil region" evidence="7">
    <location>
        <begin position="293"/>
        <end position="419"/>
    </location>
</feature>
<dbReference type="InterPro" id="IPR027417">
    <property type="entry name" value="P-loop_NTPase"/>
</dbReference>
<comment type="domain">
    <text evidence="7">Contains large globular domains required for ATP hydrolysis at each terminus and a third globular domain forming a flexible hinge near the middle of the molecule. These domains are separated by coiled-coil structures.</text>
</comment>
<dbReference type="InterPro" id="IPR011890">
    <property type="entry name" value="SMC_prok"/>
</dbReference>
<evidence type="ECO:0000313" key="10">
    <source>
        <dbReference type="Proteomes" id="UP000785783"/>
    </source>
</evidence>
<dbReference type="GO" id="GO:0005737">
    <property type="term" value="C:cytoplasm"/>
    <property type="evidence" value="ECO:0007669"/>
    <property type="project" value="UniProtKB-SubCell"/>
</dbReference>
<comment type="similarity">
    <text evidence="7">Belongs to the SMC family.</text>
</comment>
<dbReference type="GO" id="GO:0016887">
    <property type="term" value="F:ATP hydrolysis activity"/>
    <property type="evidence" value="ECO:0007669"/>
    <property type="project" value="InterPro"/>
</dbReference>
<evidence type="ECO:0000256" key="1">
    <source>
        <dbReference type="ARBA" id="ARBA00004496"/>
    </source>
</evidence>
<dbReference type="GO" id="GO:0030261">
    <property type="term" value="P:chromosome condensation"/>
    <property type="evidence" value="ECO:0007669"/>
    <property type="project" value="InterPro"/>
</dbReference>
<feature type="coiled-coil region" evidence="7">
    <location>
        <begin position="170"/>
        <end position="218"/>
    </location>
</feature>
<dbReference type="Gene3D" id="3.40.50.300">
    <property type="entry name" value="P-loop containing nucleotide triphosphate hydrolases"/>
    <property type="match status" value="2"/>
</dbReference>
<comment type="subunit">
    <text evidence="7">Homodimer.</text>
</comment>
<reference evidence="9" key="1">
    <citation type="submission" date="2020-10" db="EMBL/GenBank/DDBJ databases">
        <title>Microbiome of the Black Sea water column analyzed by genome centric metagenomics.</title>
        <authorList>
            <person name="Cabello-Yeves P.J."/>
            <person name="Callieri C."/>
            <person name="Picazo A."/>
            <person name="Mehrshad M."/>
            <person name="Haro-Moreno J.M."/>
            <person name="Roda-Garcia J."/>
            <person name="Dzembekova N."/>
            <person name="Slabakova V."/>
            <person name="Slabakova N."/>
            <person name="Moncheva S."/>
            <person name="Rodriguez-Valera F."/>
        </authorList>
    </citation>
    <scope>NUCLEOTIDE SEQUENCE</scope>
    <source>
        <strain evidence="9">BS307-5m-G5</strain>
    </source>
</reference>
<dbReference type="FunFam" id="3.40.50.300:FF:000901">
    <property type="entry name" value="Chromosome partition protein Smc"/>
    <property type="match status" value="1"/>
</dbReference>
<dbReference type="HAMAP" id="MF_01894">
    <property type="entry name" value="Smc_prok"/>
    <property type="match status" value="1"/>
</dbReference>
<comment type="function">
    <text evidence="7">Required for chromosome condensation and partitioning.</text>
</comment>
<dbReference type="GO" id="GO:0005524">
    <property type="term" value="F:ATP binding"/>
    <property type="evidence" value="ECO:0007669"/>
    <property type="project" value="UniProtKB-UniRule"/>
</dbReference>
<proteinExistence type="inferred from homology"/>
<feature type="domain" description="RecF/RecN/SMC N-terminal" evidence="8">
    <location>
        <begin position="4"/>
        <end position="1136"/>
    </location>
</feature>
<sequence length="1169" mass="126902">MKFDRLRLTGFKSFVEPVDLDILPGMTGIVGPNGCGKSNLLEALRWVMGETSYKSMRGSGMEDVIFSGTNARPARNHAEVVLILDNSERGATAEFNDSDNIEVVRRIERDAGSAYRINGRDVRARDVQLMFADASTGSRSNSLVKQGQIGEIINAKPEARRRILEEAAGISGLHSRRHEAELRLNSAERNLEKLEETNTNLETQLRQLKRQARQASRYKNISGQIREVEALSLHLRWQQAVDGVEACESELVEAKKAVSEAGVASAQASTAQSEAQASLPALRDSEMAAAAALRRLTLEQESLDGEAKRAEEMIARLQSQIETVLQDVKRETQSLADAEAQLQRLAEEEAEIRASISDDEEAAERQAAEELNAAVQALNTGEAAYDEANRAAAEFEARKQALEATLAQNAQRRERLLAEQAQAQNTRGDVENAIAADFDVAARRSELHELTSRDEAARAALDDAEKAYRAAREAQNAASEPAREARAALERLVGEREALSRLFAQQDDTAYAALVDDVTVTQGYETALGAALGDDLDASPDADAPAAWTRLGAEALAQKLPDGVESLAPYVAGSALLTRALSQVGLVTRDAGAALQSRLLPGQKLVSREGDLWRWDGYSHKAEAATGAAKRLAQRARLEELRAEIPAAEAAAAAAVTQQDDARAAVEAASTAQDTARSHAQEANKALVEAQKLLAAAETSVAAQNEKLKALDASLRRLADDLAELDSSDTSTNTELQNLGGQEELLAAVDSARAVMEDARLAHGEKRGALDGLKSRREARDARIQRLSDDEQQWTQRKQAAGSHIDALAARQAASEKELTGYQDVPTNLAARRAKLADLVAEAEADRRNAADALALAETQLSDADARARETQAAMSQARETQVRLEATLDANKQRLDESAQRVREALQIEPEQALAASGHDPEKPFPEAEAMESKLEKLRRERENLGGVNLRADEEAEEIEQQIATMQSEHDELSAAINKLRHGIGQLNREGRQRLLAAFDTVNGHFKRLFTQLFGGGSAELTLTESDDPLQAGLEIMAHPPGKKPQVMSLLSGGEQALTATALIFAVFLTNPSPICVLDEVDAPLDDANVERFCNLVKEIADETGTRFLVITHHALSMARMDRLFGVTMQERGVSQLLSVDLTTAEQFAETSRDKIADKDNLETKSIS</sequence>
<dbReference type="AlphaFoldDB" id="A0A937HCE3"/>
<evidence type="ECO:0000256" key="3">
    <source>
        <dbReference type="ARBA" id="ARBA00022741"/>
    </source>
</evidence>
<evidence type="ECO:0000259" key="8">
    <source>
        <dbReference type="Pfam" id="PF02463"/>
    </source>
</evidence>
<evidence type="ECO:0000256" key="4">
    <source>
        <dbReference type="ARBA" id="ARBA00022840"/>
    </source>
</evidence>
<dbReference type="InterPro" id="IPR024704">
    <property type="entry name" value="SMC"/>
</dbReference>
<dbReference type="GO" id="GO:0006260">
    <property type="term" value="P:DNA replication"/>
    <property type="evidence" value="ECO:0007669"/>
    <property type="project" value="UniProtKB-UniRule"/>
</dbReference>
<dbReference type="CDD" id="cd03278">
    <property type="entry name" value="ABC_SMC_barmotin"/>
    <property type="match status" value="1"/>
</dbReference>
<dbReference type="InterPro" id="IPR003395">
    <property type="entry name" value="RecF/RecN/SMC_N"/>
</dbReference>
<dbReference type="GO" id="GO:0007059">
    <property type="term" value="P:chromosome segregation"/>
    <property type="evidence" value="ECO:0007669"/>
    <property type="project" value="UniProtKB-UniRule"/>
</dbReference>
<dbReference type="Pfam" id="PF02463">
    <property type="entry name" value="SMC_N"/>
    <property type="match status" value="1"/>
</dbReference>
<dbReference type="NCBIfam" id="TIGR02168">
    <property type="entry name" value="SMC_prok_B"/>
    <property type="match status" value="1"/>
</dbReference>
<dbReference type="Proteomes" id="UP000785783">
    <property type="component" value="Unassembled WGS sequence"/>
</dbReference>
<organism evidence="9 10">
    <name type="scientific">PS1 clade bacterium</name>
    <dbReference type="NCBI Taxonomy" id="2175152"/>
    <lineage>
        <taxon>Bacteria</taxon>
        <taxon>Pseudomonadati</taxon>
        <taxon>Pseudomonadota</taxon>
        <taxon>Alphaproteobacteria</taxon>
        <taxon>PS1 clade</taxon>
    </lineage>
</organism>
<keyword evidence="3 7" id="KW-0547">Nucleotide-binding</keyword>
<evidence type="ECO:0000256" key="5">
    <source>
        <dbReference type="ARBA" id="ARBA00023054"/>
    </source>
</evidence>
<dbReference type="GO" id="GO:0007062">
    <property type="term" value="P:sister chromatid cohesion"/>
    <property type="evidence" value="ECO:0007669"/>
    <property type="project" value="InterPro"/>
</dbReference>
<comment type="subcellular location">
    <subcellularLocation>
        <location evidence="1 7">Cytoplasm</location>
    </subcellularLocation>
</comment>
<evidence type="ECO:0000313" key="9">
    <source>
        <dbReference type="EMBL" id="MBL6761224.1"/>
    </source>
</evidence>
<keyword evidence="6 7" id="KW-0238">DNA-binding</keyword>